<reference evidence="13" key="1">
    <citation type="submission" date="2017-02" db="UniProtKB">
        <authorList>
            <consortium name="WormBaseParasite"/>
        </authorList>
    </citation>
    <scope>IDENTIFICATION</scope>
</reference>
<dbReference type="GO" id="GO:0042285">
    <property type="term" value="F:xylosyltransferase activity"/>
    <property type="evidence" value="ECO:0007669"/>
    <property type="project" value="TreeGrafter"/>
</dbReference>
<dbReference type="InterPro" id="IPR051292">
    <property type="entry name" value="Xyl/GlcA_transferase"/>
</dbReference>
<evidence type="ECO:0000256" key="5">
    <source>
        <dbReference type="ARBA" id="ARBA00022741"/>
    </source>
</evidence>
<dbReference type="PANTHER" id="PTHR12270">
    <property type="entry name" value="GLYCOSYLTRANSFERASE-RELATED"/>
    <property type="match status" value="1"/>
</dbReference>
<keyword evidence="2" id="KW-0554">One-carbon metabolism</keyword>
<dbReference type="GO" id="GO:0005524">
    <property type="term" value="F:ATP binding"/>
    <property type="evidence" value="ECO:0007669"/>
    <property type="project" value="UniProtKB-KW"/>
</dbReference>
<dbReference type="GO" id="GO:0015020">
    <property type="term" value="F:glucuronosyltransferase activity"/>
    <property type="evidence" value="ECO:0007669"/>
    <property type="project" value="TreeGrafter"/>
</dbReference>
<dbReference type="GO" id="GO:0035269">
    <property type="term" value="P:protein O-linked glycosylation via mannose"/>
    <property type="evidence" value="ECO:0007669"/>
    <property type="project" value="TreeGrafter"/>
</dbReference>
<dbReference type="GO" id="GO:0004329">
    <property type="term" value="F:formate-tetrahydrofolate ligase activity"/>
    <property type="evidence" value="ECO:0007669"/>
    <property type="project" value="InterPro"/>
</dbReference>
<evidence type="ECO:0000256" key="3">
    <source>
        <dbReference type="ARBA" id="ARBA00022598"/>
    </source>
</evidence>
<evidence type="ECO:0000313" key="13">
    <source>
        <dbReference type="WBParaSite" id="EVEC_0001142901-mRNA-1"/>
    </source>
</evidence>
<dbReference type="SUPFAM" id="SSF52540">
    <property type="entry name" value="P-loop containing nucleoside triphosphate hydrolases"/>
    <property type="match status" value="1"/>
</dbReference>
<dbReference type="Pfam" id="PF01268">
    <property type="entry name" value="FTHFS"/>
    <property type="match status" value="1"/>
</dbReference>
<evidence type="ECO:0000256" key="1">
    <source>
        <dbReference type="ARBA" id="ARBA00004606"/>
    </source>
</evidence>
<evidence type="ECO:0000256" key="6">
    <source>
        <dbReference type="ARBA" id="ARBA00022840"/>
    </source>
</evidence>
<reference evidence="11 12" key="2">
    <citation type="submission" date="2018-10" db="EMBL/GenBank/DDBJ databases">
        <authorList>
            <consortium name="Pathogen Informatics"/>
        </authorList>
    </citation>
    <scope>NUCLEOTIDE SEQUENCE [LARGE SCALE GENOMIC DNA]</scope>
</reference>
<dbReference type="WBParaSite" id="EVEC_0001142901-mRNA-1">
    <property type="protein sequence ID" value="EVEC_0001142901-mRNA-1"/>
    <property type="gene ID" value="EVEC_0001142901"/>
</dbReference>
<evidence type="ECO:0000256" key="8">
    <source>
        <dbReference type="ARBA" id="ARBA00022989"/>
    </source>
</evidence>
<evidence type="ECO:0000313" key="11">
    <source>
        <dbReference type="EMBL" id="VDD95986.1"/>
    </source>
</evidence>
<keyword evidence="12" id="KW-1185">Reference proteome</keyword>
<dbReference type="GO" id="GO:0006730">
    <property type="term" value="P:one-carbon metabolic process"/>
    <property type="evidence" value="ECO:0007669"/>
    <property type="project" value="UniProtKB-KW"/>
</dbReference>
<dbReference type="PANTHER" id="PTHR12270:SF25">
    <property type="entry name" value="GLYCOSYLTRANSFERASE-LIKE PROTEIN LARGE"/>
    <property type="match status" value="1"/>
</dbReference>
<dbReference type="OrthoDB" id="1845775at2759"/>
<dbReference type="InterPro" id="IPR000559">
    <property type="entry name" value="Formate_THF_ligase"/>
</dbReference>
<keyword evidence="5" id="KW-0547">Nucleotide-binding</keyword>
<proteinExistence type="predicted"/>
<dbReference type="InterPro" id="IPR027417">
    <property type="entry name" value="P-loop_NTPase"/>
</dbReference>
<evidence type="ECO:0000256" key="4">
    <source>
        <dbReference type="ARBA" id="ARBA00022692"/>
    </source>
</evidence>
<keyword evidence="8" id="KW-1133">Transmembrane helix</keyword>
<name>A0A0N4VKP1_ENTVE</name>
<evidence type="ECO:0000313" key="12">
    <source>
        <dbReference type="Proteomes" id="UP000274131"/>
    </source>
</evidence>
<keyword evidence="9" id="KW-0472">Membrane</keyword>
<keyword evidence="6" id="KW-0067">ATP-binding</keyword>
<keyword evidence="4" id="KW-0812">Transmembrane</keyword>
<dbReference type="EMBL" id="UXUI01011143">
    <property type="protein sequence ID" value="VDD95986.1"/>
    <property type="molecule type" value="Genomic_DNA"/>
</dbReference>
<evidence type="ECO:0000256" key="2">
    <source>
        <dbReference type="ARBA" id="ARBA00022563"/>
    </source>
</evidence>
<evidence type="ECO:0000256" key="7">
    <source>
        <dbReference type="ARBA" id="ARBA00022968"/>
    </source>
</evidence>
<evidence type="ECO:0000256" key="10">
    <source>
        <dbReference type="ARBA" id="ARBA00023180"/>
    </source>
</evidence>
<dbReference type="AlphaFoldDB" id="A0A0N4VKP1"/>
<keyword evidence="10" id="KW-0325">Glycoprotein</keyword>
<dbReference type="Gene3D" id="3.40.50.300">
    <property type="entry name" value="P-loop containing nucleotide triphosphate hydrolases"/>
    <property type="match status" value="1"/>
</dbReference>
<comment type="subcellular location">
    <subcellularLocation>
        <location evidence="1">Membrane</location>
        <topology evidence="1">Single-pass type II membrane protein</topology>
    </subcellularLocation>
</comment>
<gene>
    <name evidence="11" type="ORF">EVEC_LOCUS10737</name>
</gene>
<evidence type="ECO:0000256" key="9">
    <source>
        <dbReference type="ARBA" id="ARBA00023136"/>
    </source>
</evidence>
<dbReference type="Proteomes" id="UP000274131">
    <property type="component" value="Unassembled WGS sequence"/>
</dbReference>
<dbReference type="Gene3D" id="3.30.1510.10">
    <property type="entry name" value="Domain 2, N(10)-formyltetrahydrofolate synthetase"/>
    <property type="match status" value="1"/>
</dbReference>
<sequence>MWDPHDQQNMTHEVVTQYYQDPEMLMGARRSARLGIPEPETVETLSEEDRRRFARLNVNPKTITWHRVLDTNDRFLHKIEVGRAETKKGEVREIGFDLIAASELMAILALTTSLSNMHERIRRIVVASDYEGKPITADDIGVTGAQTVLMKDAICPNLKQSFERTPVFVHADMWLHEHMATYYSKWRSAVYPYSVLWQTYYKPYILISRLETPPYDQRFVGFGLNKVSHMMILDALGFNFTVLPDVFIIHKPHSPSHKIIKYCSSPVYRKYLKALKGEFIRDLVCSKHMHYTEK</sequence>
<dbReference type="GO" id="GO:0005794">
    <property type="term" value="C:Golgi apparatus"/>
    <property type="evidence" value="ECO:0007669"/>
    <property type="project" value="TreeGrafter"/>
</dbReference>
<accession>A0A0N4VKP1</accession>
<keyword evidence="3" id="KW-0436">Ligase</keyword>
<keyword evidence="7" id="KW-0735">Signal-anchor</keyword>
<protein>
    <submittedName>
        <fullName evidence="13">Glycosyltransferase</fullName>
    </submittedName>
</protein>
<dbReference type="GO" id="GO:0016020">
    <property type="term" value="C:membrane"/>
    <property type="evidence" value="ECO:0007669"/>
    <property type="project" value="UniProtKB-SubCell"/>
</dbReference>
<organism evidence="13">
    <name type="scientific">Enterobius vermicularis</name>
    <name type="common">Human pinworm</name>
    <dbReference type="NCBI Taxonomy" id="51028"/>
    <lineage>
        <taxon>Eukaryota</taxon>
        <taxon>Metazoa</taxon>
        <taxon>Ecdysozoa</taxon>
        <taxon>Nematoda</taxon>
        <taxon>Chromadorea</taxon>
        <taxon>Rhabditida</taxon>
        <taxon>Spirurina</taxon>
        <taxon>Oxyuridomorpha</taxon>
        <taxon>Oxyuroidea</taxon>
        <taxon>Oxyuridae</taxon>
        <taxon>Enterobius</taxon>
    </lineage>
</organism>